<evidence type="ECO:0000256" key="2">
    <source>
        <dbReference type="ARBA" id="ARBA00023172"/>
    </source>
</evidence>
<keyword evidence="4" id="KW-1185">Reference proteome</keyword>
<dbReference type="CDD" id="cd00397">
    <property type="entry name" value="DNA_BRE_C"/>
    <property type="match status" value="1"/>
</dbReference>
<name>A0A368LH22_9VIBR</name>
<dbReference type="EMBL" id="QPGL01000002">
    <property type="protein sequence ID" value="RCS69998.1"/>
    <property type="molecule type" value="Genomic_DNA"/>
</dbReference>
<dbReference type="GO" id="GO:0003677">
    <property type="term" value="F:DNA binding"/>
    <property type="evidence" value="ECO:0007669"/>
    <property type="project" value="InterPro"/>
</dbReference>
<dbReference type="InterPro" id="IPR013762">
    <property type="entry name" value="Integrase-like_cat_sf"/>
</dbReference>
<dbReference type="AlphaFoldDB" id="A0A368LH22"/>
<dbReference type="InterPro" id="IPR050090">
    <property type="entry name" value="Tyrosine_recombinase_XerCD"/>
</dbReference>
<dbReference type="PANTHER" id="PTHR30349">
    <property type="entry name" value="PHAGE INTEGRASE-RELATED"/>
    <property type="match status" value="1"/>
</dbReference>
<dbReference type="PANTHER" id="PTHR30349:SF64">
    <property type="entry name" value="PROPHAGE INTEGRASE INTD-RELATED"/>
    <property type="match status" value="1"/>
</dbReference>
<dbReference type="GO" id="GO:0015074">
    <property type="term" value="P:DNA integration"/>
    <property type="evidence" value="ECO:0007669"/>
    <property type="project" value="UniProtKB-KW"/>
</dbReference>
<dbReference type="Proteomes" id="UP000252479">
    <property type="component" value="Unassembled WGS sequence"/>
</dbReference>
<dbReference type="GO" id="GO:0006310">
    <property type="term" value="P:DNA recombination"/>
    <property type="evidence" value="ECO:0007669"/>
    <property type="project" value="UniProtKB-KW"/>
</dbReference>
<keyword evidence="2" id="KW-0233">DNA recombination</keyword>
<dbReference type="SUPFAM" id="SSF56349">
    <property type="entry name" value="DNA breaking-rejoining enzymes"/>
    <property type="match status" value="1"/>
</dbReference>
<proteinExistence type="predicted"/>
<reference evidence="3 4" key="1">
    <citation type="journal article" date="2017" name="Elife">
        <title>Extensive horizontal gene transfer in cheese-associated bacteria.</title>
        <authorList>
            <person name="Bonham K.S."/>
            <person name="Wolfe B.E."/>
            <person name="Dutton R.J."/>
        </authorList>
    </citation>
    <scope>NUCLEOTIDE SEQUENCE [LARGE SCALE GENOMIC DNA]</scope>
    <source>
        <strain evidence="3 4">JB196</strain>
    </source>
</reference>
<sequence>MLILSLIFHSGQHQSIVVRAFNQSIHTLNVKLNTLFDKVFITLNLDESRLNTNAIIQVGDNFEAILEYHCFLHPITVGLLRKWLSLSSVHWPDYPVEQREIFHHLLEPFDIAYSSTSSLKRFCQAASMSTQLHVLSHVSQALVCTQGGITDTYALPSQNLHRLSHPETNAIPSIQFDDFTYPKICFESHERPRKPLDIQFMRKLKSALSVTKQSNAKISKSGIKDGFTDMLNSDELSEPQTLLVQWLIHKCQTCEPSTLRQYALSMSRVWLPAVIQLELLEASSDDILEAYESLLEKNYELKRRSFIAGRLVDLHNFVVKHNPGIAPIPYQSLISSHSTRSHTRSGFVDEALFSALLTSMDGITDLNSSEKLAIQVVCLLMYRGGLRLNEIKKLQLNEIEIIDDKLSNTGWITIKNNKWGKNKTLSSLRKIPFAQTLRHSEKLLVNKYLLHRQQLPNAQDRLFIVIGASRTVFDSSAVSNCISTILRRLTGLSFFVTYHLRHSCMSRLQLLIELNDQQLDSLPNIFAYTTTERKNLKKAIFGLNKQFSYYELAAFSGHESPEVTFQHYLHFSDLIMSYKWKSDALPLTLKMAMGCQLISRREFKKIQTTQGSVYPFDLAHYNITKMKIKEVSTHITTNQQGVNPPPNKNTVSVEMCFGLVQLYSQGEDIHGLALRYGISAATINKWIENATFLANLKTKATKSVSRHISEYRQSQILPGKLKNLEEQKLAERFYRRFKALKSEKRKDILSHLNHILMNSSVSKSGVIISDPKLLTQFIHDLSFAIPKRSWRANTLYIEFSENEKAWKLALKDLKMITEKVGSNKGRKGFGVIRLEFISPNEKQHLISRKDISKMSSHLLHYIAYMVITMMRSHS</sequence>
<dbReference type="InterPro" id="IPR011010">
    <property type="entry name" value="DNA_brk_join_enz"/>
</dbReference>
<evidence type="ECO:0000256" key="1">
    <source>
        <dbReference type="ARBA" id="ARBA00022908"/>
    </source>
</evidence>
<comment type="caution">
    <text evidence="3">The sequence shown here is derived from an EMBL/GenBank/DDBJ whole genome shotgun (WGS) entry which is preliminary data.</text>
</comment>
<evidence type="ECO:0000313" key="4">
    <source>
        <dbReference type="Proteomes" id="UP000252479"/>
    </source>
</evidence>
<evidence type="ECO:0000313" key="3">
    <source>
        <dbReference type="EMBL" id="RCS69998.1"/>
    </source>
</evidence>
<dbReference type="Gene3D" id="1.10.443.10">
    <property type="entry name" value="Intergrase catalytic core"/>
    <property type="match status" value="1"/>
</dbReference>
<protein>
    <submittedName>
        <fullName evidence="3">Site-specific integrase</fullName>
    </submittedName>
</protein>
<keyword evidence="1" id="KW-0229">DNA integration</keyword>
<gene>
    <name evidence="3" type="ORF">CIK83_10975</name>
</gene>
<accession>A0A368LH22</accession>
<organism evidence="3 4">
    <name type="scientific">Vibrio casei</name>
    <dbReference type="NCBI Taxonomy" id="673372"/>
    <lineage>
        <taxon>Bacteria</taxon>
        <taxon>Pseudomonadati</taxon>
        <taxon>Pseudomonadota</taxon>
        <taxon>Gammaproteobacteria</taxon>
        <taxon>Vibrionales</taxon>
        <taxon>Vibrionaceae</taxon>
        <taxon>Vibrio</taxon>
    </lineage>
</organism>